<dbReference type="AlphaFoldDB" id="A0A2M4B5M6"/>
<feature type="signal peptide" evidence="2">
    <location>
        <begin position="1"/>
        <end position="19"/>
    </location>
</feature>
<reference evidence="3" key="1">
    <citation type="submission" date="2018-01" db="EMBL/GenBank/DDBJ databases">
        <title>An insight into the sialome of Amazonian anophelines.</title>
        <authorList>
            <person name="Ribeiro J.M."/>
            <person name="Scarpassa V."/>
            <person name="Calvo E."/>
        </authorList>
    </citation>
    <scope>NUCLEOTIDE SEQUENCE</scope>
    <source>
        <tissue evidence="3">Salivary glands</tissue>
    </source>
</reference>
<proteinExistence type="predicted"/>
<dbReference type="EMBL" id="GGFK01015038">
    <property type="protein sequence ID" value="MBW48359.1"/>
    <property type="molecule type" value="Transcribed_RNA"/>
</dbReference>
<feature type="chain" id="PRO_5014928145" evidence="2">
    <location>
        <begin position="20"/>
        <end position="78"/>
    </location>
</feature>
<evidence type="ECO:0000256" key="1">
    <source>
        <dbReference type="SAM" id="MobiDB-lite"/>
    </source>
</evidence>
<sequence length="78" mass="8603">MFLPLRFHFLLLFFCLIIASDYTTFSCATPSFSSSSSHTCTFASSSPEDHAHNTHNSPLLLNTRYTCPLGHISSSLSS</sequence>
<feature type="compositionally biased region" description="Low complexity" evidence="1">
    <location>
        <begin position="32"/>
        <end position="46"/>
    </location>
</feature>
<organism evidence="3">
    <name type="scientific">Anopheles triannulatus</name>
    <dbReference type="NCBI Taxonomy" id="58253"/>
    <lineage>
        <taxon>Eukaryota</taxon>
        <taxon>Metazoa</taxon>
        <taxon>Ecdysozoa</taxon>
        <taxon>Arthropoda</taxon>
        <taxon>Hexapoda</taxon>
        <taxon>Insecta</taxon>
        <taxon>Pterygota</taxon>
        <taxon>Neoptera</taxon>
        <taxon>Endopterygota</taxon>
        <taxon>Diptera</taxon>
        <taxon>Nematocera</taxon>
        <taxon>Culicoidea</taxon>
        <taxon>Culicidae</taxon>
        <taxon>Anophelinae</taxon>
        <taxon>Anopheles</taxon>
    </lineage>
</organism>
<accession>A0A2M4B5M6</accession>
<keyword evidence="2" id="KW-0732">Signal</keyword>
<name>A0A2M4B5M6_9DIPT</name>
<protein>
    <submittedName>
        <fullName evidence="3">Putative secreted protein</fullName>
    </submittedName>
</protein>
<evidence type="ECO:0000313" key="3">
    <source>
        <dbReference type="EMBL" id="MBW48359.1"/>
    </source>
</evidence>
<feature type="region of interest" description="Disordered" evidence="1">
    <location>
        <begin position="32"/>
        <end position="55"/>
    </location>
</feature>
<evidence type="ECO:0000256" key="2">
    <source>
        <dbReference type="SAM" id="SignalP"/>
    </source>
</evidence>